<keyword evidence="2" id="KW-0472">Membrane</keyword>
<feature type="non-terminal residue" evidence="3">
    <location>
        <position position="274"/>
    </location>
</feature>
<evidence type="ECO:0000313" key="4">
    <source>
        <dbReference type="Proteomes" id="UP000654075"/>
    </source>
</evidence>
<proteinExistence type="predicted"/>
<feature type="region of interest" description="Disordered" evidence="1">
    <location>
        <begin position="176"/>
        <end position="227"/>
    </location>
</feature>
<sequence length="274" mass="30036">MLGTGIASAVGYAATAYSYNLGRFQYDSNQRQNSMHQTQNMRLALWNLFREDVRDLFELTSSNMSTYMVVGTLIMSCAISFIAIGYKDFPMDPPWLLLLWNNSVFCCITFGLVSVWLAMHGSISSNSARVKILTQAVRPPVPSVVEVQKAMRSQEHYEGLGGQAFLQPPQFLGGASEKDVAPGHQPEAPGHGFSERPEAHGPGRQMSDGSMPPTGMDGGMVARLGDEDGGPGRSAVLYSHFWMLRRVQRGYACFDAYSRICLAVAAQQLLLVEA</sequence>
<evidence type="ECO:0000256" key="2">
    <source>
        <dbReference type="SAM" id="Phobius"/>
    </source>
</evidence>
<comment type="caution">
    <text evidence="3">The sequence shown here is derived from an EMBL/GenBank/DDBJ whole genome shotgun (WGS) entry which is preliminary data.</text>
</comment>
<keyword evidence="4" id="KW-1185">Reference proteome</keyword>
<accession>A0A813E9J6</accession>
<organism evidence="3 4">
    <name type="scientific">Polarella glacialis</name>
    <name type="common">Dinoflagellate</name>
    <dbReference type="NCBI Taxonomy" id="89957"/>
    <lineage>
        <taxon>Eukaryota</taxon>
        <taxon>Sar</taxon>
        <taxon>Alveolata</taxon>
        <taxon>Dinophyceae</taxon>
        <taxon>Suessiales</taxon>
        <taxon>Suessiaceae</taxon>
        <taxon>Polarella</taxon>
    </lineage>
</organism>
<dbReference type="Proteomes" id="UP000654075">
    <property type="component" value="Unassembled WGS sequence"/>
</dbReference>
<evidence type="ECO:0000256" key="1">
    <source>
        <dbReference type="SAM" id="MobiDB-lite"/>
    </source>
</evidence>
<keyword evidence="2" id="KW-1133">Transmembrane helix</keyword>
<name>A0A813E9J6_POLGL</name>
<evidence type="ECO:0000313" key="3">
    <source>
        <dbReference type="EMBL" id="CAE8595604.1"/>
    </source>
</evidence>
<feature type="transmembrane region" description="Helical" evidence="2">
    <location>
        <begin position="64"/>
        <end position="86"/>
    </location>
</feature>
<protein>
    <submittedName>
        <fullName evidence="3">Uncharacterized protein</fullName>
    </submittedName>
</protein>
<keyword evidence="2" id="KW-0812">Transmembrane</keyword>
<gene>
    <name evidence="3" type="ORF">PGLA1383_LOCUS14113</name>
</gene>
<reference evidence="3" key="1">
    <citation type="submission" date="2021-02" db="EMBL/GenBank/DDBJ databases">
        <authorList>
            <person name="Dougan E. K."/>
            <person name="Rhodes N."/>
            <person name="Thang M."/>
            <person name="Chan C."/>
        </authorList>
    </citation>
    <scope>NUCLEOTIDE SEQUENCE</scope>
</reference>
<dbReference type="OrthoDB" id="447830at2759"/>
<dbReference type="AlphaFoldDB" id="A0A813E9J6"/>
<dbReference type="EMBL" id="CAJNNV010007949">
    <property type="protein sequence ID" value="CAE8595604.1"/>
    <property type="molecule type" value="Genomic_DNA"/>
</dbReference>
<feature type="transmembrane region" description="Helical" evidence="2">
    <location>
        <begin position="98"/>
        <end position="119"/>
    </location>
</feature>